<dbReference type="STRING" id="96561.Dole_2028"/>
<protein>
    <submittedName>
        <fullName evidence="1">Uncharacterized protein</fullName>
    </submittedName>
</protein>
<dbReference type="InterPro" id="IPR054196">
    <property type="entry name" value="DUF6901"/>
</dbReference>
<dbReference type="KEGG" id="dol:Dole_2028"/>
<dbReference type="Pfam" id="PF21842">
    <property type="entry name" value="DUF6901"/>
    <property type="match status" value="1"/>
</dbReference>
<dbReference type="Proteomes" id="UP000008561">
    <property type="component" value="Chromosome"/>
</dbReference>
<dbReference type="eggNOG" id="ENOG502ZBJ2">
    <property type="taxonomic scope" value="Bacteria"/>
</dbReference>
<dbReference type="HOGENOM" id="CLU_086634_0_0_7"/>
<name>A8ZTE9_DESOH</name>
<organism evidence="1 2">
    <name type="scientific">Desulfosudis oleivorans (strain DSM 6200 / JCM 39069 / Hxd3)</name>
    <name type="common">Desulfococcus oleovorans</name>
    <dbReference type="NCBI Taxonomy" id="96561"/>
    <lineage>
        <taxon>Bacteria</taxon>
        <taxon>Pseudomonadati</taxon>
        <taxon>Thermodesulfobacteriota</taxon>
        <taxon>Desulfobacteria</taxon>
        <taxon>Desulfobacterales</taxon>
        <taxon>Desulfosudaceae</taxon>
        <taxon>Desulfosudis</taxon>
    </lineage>
</organism>
<gene>
    <name evidence="1" type="ordered locus">Dole_2028</name>
</gene>
<accession>A8ZTE9</accession>
<reference evidence="1 2" key="1">
    <citation type="submission" date="2007-10" db="EMBL/GenBank/DDBJ databases">
        <title>Complete sequence of Desulfococcus oleovorans Hxd3.</title>
        <authorList>
            <consortium name="US DOE Joint Genome Institute"/>
            <person name="Copeland A."/>
            <person name="Lucas S."/>
            <person name="Lapidus A."/>
            <person name="Barry K."/>
            <person name="Glavina del Rio T."/>
            <person name="Dalin E."/>
            <person name="Tice H."/>
            <person name="Pitluck S."/>
            <person name="Kiss H."/>
            <person name="Brettin T."/>
            <person name="Bruce D."/>
            <person name="Detter J.C."/>
            <person name="Han C."/>
            <person name="Schmutz J."/>
            <person name="Larimer F."/>
            <person name="Land M."/>
            <person name="Hauser L."/>
            <person name="Kyrpides N."/>
            <person name="Kim E."/>
            <person name="Wawrik B."/>
            <person name="Richardson P."/>
        </authorList>
    </citation>
    <scope>NUCLEOTIDE SEQUENCE [LARGE SCALE GENOMIC DNA]</scope>
    <source>
        <strain evidence="2">DSM 6200 / JCM 39069 / Hxd3</strain>
    </source>
</reference>
<sequence length="257" mass="29185">MSTTSVPLFPDHLSVEDYCMNQTEDAYPIEYEFMFEDGSSKSFTIRLDPETISILHPRPEAPPPWTRLENEQCPICPLDSQEHPYCPIAVNIAELVDAFKESFSYDNCVVCCNTPERSCSKETSVQEGLFSLLGIIMATSDCPVMGLFKPMARFHLPFATIQESMVRTTAFYLLRQYFAYKRGTPPDLEMKELDAHYGRVQKVNRGILDRIGSVSAKDADRNAIIILNSLAQLFNVEFEDNLTSVEYLFTQDAMDRG</sequence>
<proteinExistence type="predicted"/>
<dbReference type="AlphaFoldDB" id="A8ZTE9"/>
<evidence type="ECO:0000313" key="2">
    <source>
        <dbReference type="Proteomes" id="UP000008561"/>
    </source>
</evidence>
<dbReference type="EMBL" id="CP000859">
    <property type="protein sequence ID" value="ABW67832.1"/>
    <property type="molecule type" value="Genomic_DNA"/>
</dbReference>
<keyword evidence="2" id="KW-1185">Reference proteome</keyword>
<evidence type="ECO:0000313" key="1">
    <source>
        <dbReference type="EMBL" id="ABW67832.1"/>
    </source>
</evidence>